<evidence type="ECO:0000256" key="1">
    <source>
        <dbReference type="ARBA" id="ARBA00022801"/>
    </source>
</evidence>
<dbReference type="EMBL" id="JH711590">
    <property type="protein sequence ID" value="EIW75000.1"/>
    <property type="molecule type" value="Genomic_DNA"/>
</dbReference>
<organism evidence="4 5">
    <name type="scientific">Coniophora puteana (strain RWD-64-598)</name>
    <name type="common">Brown rot fungus</name>
    <dbReference type="NCBI Taxonomy" id="741705"/>
    <lineage>
        <taxon>Eukaryota</taxon>
        <taxon>Fungi</taxon>
        <taxon>Dikarya</taxon>
        <taxon>Basidiomycota</taxon>
        <taxon>Agaricomycotina</taxon>
        <taxon>Agaricomycetes</taxon>
        <taxon>Agaricomycetidae</taxon>
        <taxon>Boletales</taxon>
        <taxon>Coniophorineae</taxon>
        <taxon>Coniophoraceae</taxon>
        <taxon>Coniophora</taxon>
    </lineage>
</organism>
<dbReference type="SUPFAM" id="SSF53474">
    <property type="entry name" value="alpha/beta-Hydrolases"/>
    <property type="match status" value="1"/>
</dbReference>
<dbReference type="OMA" id="IMVATIR"/>
<accession>A0A5M3M878</accession>
<dbReference type="PANTHER" id="PTHR48081:SF26">
    <property type="entry name" value="ALPHA_BETA HYDROLASE FOLD-3 DOMAIN-CONTAINING PROTEIN"/>
    <property type="match status" value="1"/>
</dbReference>
<dbReference type="OrthoDB" id="2152029at2759"/>
<feature type="transmembrane region" description="Helical" evidence="2">
    <location>
        <begin position="12"/>
        <end position="34"/>
    </location>
</feature>
<name>A0A5M3M878_CONPW</name>
<dbReference type="AlphaFoldDB" id="A0A5M3M878"/>
<sequence length="403" mass="44176">MKPLFRLYEQPWAGLYVLSELLLAISLGFPTLILSSLPRSHRPRSSWSIKRTIMVATIRQLLRVFAKTRLFPGRHEFAVLLEGPGFKSLWVEPAHHLVRGQLKTWTSFTGVKPARIPGYWLDKPGLNIPVGQPIQPGEKILYRIHGGGYVASSARPNSPVASDITKELLRTCPQFCRAFSIEYRLSQLEPGKPPVNPFPAALLDILAGYTYLTDTLGIPAEDICVCGDSSGGNAALALVRYLVEARLHPQEGQERVPAMPGSLILMSPLADLGTSHETPGSSIYTNSSSDIVPLEIALASTYRQQAFLGSLDPEEALVNPYLSPASKHSTVSFKGFPSTFISAGGAEVLLDQMRTLKERMEADLGDGLVYDERPDAVHIFMGLAFCEPEKSQALKRLADWIAG</sequence>
<dbReference type="Pfam" id="PF07859">
    <property type="entry name" value="Abhydrolase_3"/>
    <property type="match status" value="1"/>
</dbReference>
<evidence type="ECO:0000256" key="2">
    <source>
        <dbReference type="SAM" id="Phobius"/>
    </source>
</evidence>
<dbReference type="KEGG" id="cput:CONPUDRAFT_93714"/>
<evidence type="ECO:0000313" key="4">
    <source>
        <dbReference type="EMBL" id="EIW75000.1"/>
    </source>
</evidence>
<evidence type="ECO:0000313" key="5">
    <source>
        <dbReference type="Proteomes" id="UP000053558"/>
    </source>
</evidence>
<keyword evidence="1" id="KW-0378">Hydrolase</keyword>
<dbReference type="InterPro" id="IPR029058">
    <property type="entry name" value="AB_hydrolase_fold"/>
</dbReference>
<gene>
    <name evidence="4" type="ORF">CONPUDRAFT_93714</name>
</gene>
<keyword evidence="2" id="KW-1133">Transmembrane helix</keyword>
<comment type="caution">
    <text evidence="4">The sequence shown here is derived from an EMBL/GenBank/DDBJ whole genome shotgun (WGS) entry which is preliminary data.</text>
</comment>
<keyword evidence="2" id="KW-0472">Membrane</keyword>
<dbReference type="PANTHER" id="PTHR48081">
    <property type="entry name" value="AB HYDROLASE SUPERFAMILY PROTEIN C4A8.06C"/>
    <property type="match status" value="1"/>
</dbReference>
<dbReference type="Proteomes" id="UP000053558">
    <property type="component" value="Unassembled WGS sequence"/>
</dbReference>
<evidence type="ECO:0000259" key="3">
    <source>
        <dbReference type="Pfam" id="PF07859"/>
    </source>
</evidence>
<dbReference type="RefSeq" id="XP_007775048.1">
    <property type="nucleotide sequence ID" value="XM_007776858.1"/>
</dbReference>
<dbReference type="GeneID" id="19211607"/>
<keyword evidence="5" id="KW-1185">Reference proteome</keyword>
<dbReference type="Gene3D" id="3.40.50.1820">
    <property type="entry name" value="alpha/beta hydrolase"/>
    <property type="match status" value="1"/>
</dbReference>
<protein>
    <submittedName>
        <fullName evidence="4">Endoplasmic reticulum protein</fullName>
    </submittedName>
</protein>
<reference evidence="5" key="1">
    <citation type="journal article" date="2012" name="Science">
        <title>The Paleozoic origin of enzymatic lignin decomposition reconstructed from 31 fungal genomes.</title>
        <authorList>
            <person name="Floudas D."/>
            <person name="Binder M."/>
            <person name="Riley R."/>
            <person name="Barry K."/>
            <person name="Blanchette R.A."/>
            <person name="Henrissat B."/>
            <person name="Martinez A.T."/>
            <person name="Otillar R."/>
            <person name="Spatafora J.W."/>
            <person name="Yadav J.S."/>
            <person name="Aerts A."/>
            <person name="Benoit I."/>
            <person name="Boyd A."/>
            <person name="Carlson A."/>
            <person name="Copeland A."/>
            <person name="Coutinho P.M."/>
            <person name="de Vries R.P."/>
            <person name="Ferreira P."/>
            <person name="Findley K."/>
            <person name="Foster B."/>
            <person name="Gaskell J."/>
            <person name="Glotzer D."/>
            <person name="Gorecki P."/>
            <person name="Heitman J."/>
            <person name="Hesse C."/>
            <person name="Hori C."/>
            <person name="Igarashi K."/>
            <person name="Jurgens J.A."/>
            <person name="Kallen N."/>
            <person name="Kersten P."/>
            <person name="Kohler A."/>
            <person name="Kuees U."/>
            <person name="Kumar T.K.A."/>
            <person name="Kuo A."/>
            <person name="LaButti K."/>
            <person name="Larrondo L.F."/>
            <person name="Lindquist E."/>
            <person name="Ling A."/>
            <person name="Lombard V."/>
            <person name="Lucas S."/>
            <person name="Lundell T."/>
            <person name="Martin R."/>
            <person name="McLaughlin D.J."/>
            <person name="Morgenstern I."/>
            <person name="Morin E."/>
            <person name="Murat C."/>
            <person name="Nagy L.G."/>
            <person name="Nolan M."/>
            <person name="Ohm R.A."/>
            <person name="Patyshakuliyeva A."/>
            <person name="Rokas A."/>
            <person name="Ruiz-Duenas F.J."/>
            <person name="Sabat G."/>
            <person name="Salamov A."/>
            <person name="Samejima M."/>
            <person name="Schmutz J."/>
            <person name="Slot J.C."/>
            <person name="St John F."/>
            <person name="Stenlid J."/>
            <person name="Sun H."/>
            <person name="Sun S."/>
            <person name="Syed K."/>
            <person name="Tsang A."/>
            <person name="Wiebenga A."/>
            <person name="Young D."/>
            <person name="Pisabarro A."/>
            <person name="Eastwood D.C."/>
            <person name="Martin F."/>
            <person name="Cullen D."/>
            <person name="Grigoriev I.V."/>
            <person name="Hibbett D.S."/>
        </authorList>
    </citation>
    <scope>NUCLEOTIDE SEQUENCE [LARGE SCALE GENOMIC DNA]</scope>
    <source>
        <strain evidence="5">RWD-64-598 SS2</strain>
    </source>
</reference>
<dbReference type="InterPro" id="IPR050300">
    <property type="entry name" value="GDXG_lipolytic_enzyme"/>
</dbReference>
<dbReference type="InterPro" id="IPR013094">
    <property type="entry name" value="AB_hydrolase_3"/>
</dbReference>
<dbReference type="GO" id="GO:0016787">
    <property type="term" value="F:hydrolase activity"/>
    <property type="evidence" value="ECO:0007669"/>
    <property type="project" value="UniProtKB-KW"/>
</dbReference>
<proteinExistence type="predicted"/>
<feature type="domain" description="Alpha/beta hydrolase fold-3" evidence="3">
    <location>
        <begin position="144"/>
        <end position="381"/>
    </location>
</feature>
<keyword evidence="2" id="KW-0812">Transmembrane</keyword>